<organism evidence="2 3">
    <name type="scientific">Xylaria multiplex</name>
    <dbReference type="NCBI Taxonomy" id="323545"/>
    <lineage>
        <taxon>Eukaryota</taxon>
        <taxon>Fungi</taxon>
        <taxon>Dikarya</taxon>
        <taxon>Ascomycota</taxon>
        <taxon>Pezizomycotina</taxon>
        <taxon>Sordariomycetes</taxon>
        <taxon>Xylariomycetidae</taxon>
        <taxon>Xylariales</taxon>
        <taxon>Xylariaceae</taxon>
        <taxon>Xylaria</taxon>
    </lineage>
</organism>
<reference evidence="2 3" key="1">
    <citation type="submission" date="2019-12" db="EMBL/GenBank/DDBJ databases">
        <title>Draft genome sequence of the ascomycete Xylaria multiplex DSM 110363.</title>
        <authorList>
            <person name="Buettner E."/>
            <person name="Kellner H."/>
        </authorList>
    </citation>
    <scope>NUCLEOTIDE SEQUENCE [LARGE SCALE GENOMIC DNA]</scope>
    <source>
        <strain evidence="2 3">DSM 110363</strain>
    </source>
</reference>
<feature type="compositionally biased region" description="Basic and acidic residues" evidence="1">
    <location>
        <begin position="190"/>
        <end position="208"/>
    </location>
</feature>
<accession>A0A7C8N4G6</accession>
<dbReference type="Proteomes" id="UP000481858">
    <property type="component" value="Unassembled WGS sequence"/>
</dbReference>
<sequence length="600" mass="67336">MSHKQSRQSKPHHRPHRRSYQPLPSKSPHRRRGRSQSKPSRRARSSSVRLHSRAVTPARFHSRSRSRPRRAVRARDIPFYVPPIGQHAHDIPNIIADALRKQDEEHNEALTATNLGYRPLTPPPDTNVQGAAMAPAPAPVPGLKRRPSSSPAAAHARRPRRRRPRPRTQSVISDGDSPIPPPRPQPAPTKGEKEKRDKEVKKKREKREVRRKKQETPETIQNQDGDEKINSPKRAKGTGAKESSKPPSQRASWVPPLYQDPVQEGLPQDELSSGSQRGYHPPSKHGRQRHKKHHRRLGEQHHRRKKKRSKYGMRDFFASLRRKLGNLLRLTLPASSAAQSAPPRVDISNPMPARDLPEQGEETSRVGAAAAVLHARREITGRVVAFQAIAASKQKTLHCDGRVSSGFRRAKPTHTNRGVPQRGPDGSRGRNTTTFLSHGLGNLHHRAEIHGSLPVRAKRPVYYRQRPRAEKTELAQPQITHGRIEARNAPFIPTQKPLCLATAGFIPGFIPGFTIPRFAPSPGPGPGPIVPRLRIGGIVRHACERGQPRQRDARAHILARLQLTKTVHLDARQHGVEFRSAAALRRLMIRATEDEEKQCL</sequence>
<name>A0A7C8N4G6_9PEZI</name>
<feature type="region of interest" description="Disordered" evidence="1">
    <location>
        <begin position="1"/>
        <end position="76"/>
    </location>
</feature>
<gene>
    <name evidence="2" type="ORF">GQX73_g662</name>
</gene>
<feature type="compositionally biased region" description="Basic residues" evidence="1">
    <location>
        <begin position="27"/>
        <end position="44"/>
    </location>
</feature>
<feature type="compositionally biased region" description="Basic and acidic residues" evidence="1">
    <location>
        <begin position="98"/>
        <end position="108"/>
    </location>
</feature>
<evidence type="ECO:0000313" key="3">
    <source>
        <dbReference type="Proteomes" id="UP000481858"/>
    </source>
</evidence>
<feature type="compositionally biased region" description="Basic residues" evidence="1">
    <location>
        <begin position="1"/>
        <end position="19"/>
    </location>
</feature>
<evidence type="ECO:0000313" key="2">
    <source>
        <dbReference type="EMBL" id="KAF2972994.1"/>
    </source>
</evidence>
<feature type="compositionally biased region" description="Pro residues" evidence="1">
    <location>
        <begin position="178"/>
        <end position="187"/>
    </location>
</feature>
<protein>
    <submittedName>
        <fullName evidence="2">Uncharacterized protein</fullName>
    </submittedName>
</protein>
<comment type="caution">
    <text evidence="2">The sequence shown here is derived from an EMBL/GenBank/DDBJ whole genome shotgun (WGS) entry which is preliminary data.</text>
</comment>
<dbReference type="EMBL" id="WUBL01000003">
    <property type="protein sequence ID" value="KAF2972994.1"/>
    <property type="molecule type" value="Genomic_DNA"/>
</dbReference>
<dbReference type="OrthoDB" id="4779562at2759"/>
<keyword evidence="3" id="KW-1185">Reference proteome</keyword>
<feature type="compositionally biased region" description="Basic residues" evidence="1">
    <location>
        <begin position="282"/>
        <end position="311"/>
    </location>
</feature>
<proteinExistence type="predicted"/>
<feature type="compositionally biased region" description="Basic residues" evidence="1">
    <location>
        <begin position="155"/>
        <end position="166"/>
    </location>
</feature>
<evidence type="ECO:0000256" key="1">
    <source>
        <dbReference type="SAM" id="MobiDB-lite"/>
    </source>
</evidence>
<dbReference type="InParanoid" id="A0A7C8N4G6"/>
<feature type="region of interest" description="Disordered" evidence="1">
    <location>
        <begin position="404"/>
        <end position="430"/>
    </location>
</feature>
<feature type="compositionally biased region" description="Basic residues" evidence="1">
    <location>
        <begin position="60"/>
        <end position="72"/>
    </location>
</feature>
<dbReference type="AlphaFoldDB" id="A0A7C8N4G6"/>
<feature type="region of interest" description="Disordered" evidence="1">
    <location>
        <begin position="95"/>
        <end position="311"/>
    </location>
</feature>